<name>A0A1Y2IGD4_TRAC3</name>
<feature type="signal peptide" evidence="1">
    <location>
        <begin position="1"/>
        <end position="19"/>
    </location>
</feature>
<feature type="chain" id="PRO_5012914874" evidence="1">
    <location>
        <begin position="20"/>
        <end position="77"/>
    </location>
</feature>
<dbReference type="AlphaFoldDB" id="A0A1Y2IGD4"/>
<accession>A0A1Y2IGD4</accession>
<reference evidence="2 3" key="1">
    <citation type="journal article" date="2015" name="Biotechnol. Biofuels">
        <title>Enhanced degradation of softwood versus hardwood by the white-rot fungus Pycnoporus coccineus.</title>
        <authorList>
            <person name="Couturier M."/>
            <person name="Navarro D."/>
            <person name="Chevret D."/>
            <person name="Henrissat B."/>
            <person name="Piumi F."/>
            <person name="Ruiz-Duenas F.J."/>
            <person name="Martinez A.T."/>
            <person name="Grigoriev I.V."/>
            <person name="Riley R."/>
            <person name="Lipzen A."/>
            <person name="Berrin J.G."/>
            <person name="Master E.R."/>
            <person name="Rosso M.N."/>
        </authorList>
    </citation>
    <scope>NUCLEOTIDE SEQUENCE [LARGE SCALE GENOMIC DNA]</scope>
    <source>
        <strain evidence="2 3">BRFM310</strain>
    </source>
</reference>
<evidence type="ECO:0000313" key="2">
    <source>
        <dbReference type="EMBL" id="OSC99592.1"/>
    </source>
</evidence>
<proteinExistence type="predicted"/>
<protein>
    <submittedName>
        <fullName evidence="2">Uncharacterized protein</fullName>
    </submittedName>
</protein>
<dbReference type="OrthoDB" id="10363781at2759"/>
<dbReference type="Proteomes" id="UP000193067">
    <property type="component" value="Unassembled WGS sequence"/>
</dbReference>
<keyword evidence="1" id="KW-0732">Signal</keyword>
<evidence type="ECO:0000313" key="3">
    <source>
        <dbReference type="Proteomes" id="UP000193067"/>
    </source>
</evidence>
<keyword evidence="3" id="KW-1185">Reference proteome</keyword>
<sequence length="77" mass="8065">MQMRSLFALVAVMAAVAYASPIANPAAEAAPVEARQGDEDDGVGWFVAVPALMKPGPAINVNLPIPGLPCDDKKKKY</sequence>
<dbReference type="EMBL" id="KZ084126">
    <property type="protein sequence ID" value="OSC99592.1"/>
    <property type="molecule type" value="Genomic_DNA"/>
</dbReference>
<organism evidence="2 3">
    <name type="scientific">Trametes coccinea (strain BRFM310)</name>
    <name type="common">Pycnoporus coccineus</name>
    <dbReference type="NCBI Taxonomy" id="1353009"/>
    <lineage>
        <taxon>Eukaryota</taxon>
        <taxon>Fungi</taxon>
        <taxon>Dikarya</taxon>
        <taxon>Basidiomycota</taxon>
        <taxon>Agaricomycotina</taxon>
        <taxon>Agaricomycetes</taxon>
        <taxon>Polyporales</taxon>
        <taxon>Polyporaceae</taxon>
        <taxon>Trametes</taxon>
    </lineage>
</organism>
<gene>
    <name evidence="2" type="ORF">PYCCODRAFT_1470097</name>
</gene>
<evidence type="ECO:0000256" key="1">
    <source>
        <dbReference type="SAM" id="SignalP"/>
    </source>
</evidence>